<dbReference type="Pfam" id="PF00291">
    <property type="entry name" value="PALP"/>
    <property type="match status" value="1"/>
</dbReference>
<dbReference type="AlphaFoldDB" id="A0A538TJI6"/>
<reference evidence="7 8" key="1">
    <citation type="journal article" date="2019" name="Nat. Microbiol.">
        <title>Mediterranean grassland soil C-N compound turnover is dependent on rainfall and depth, and is mediated by genomically divergent microorganisms.</title>
        <authorList>
            <person name="Diamond S."/>
            <person name="Andeer P.F."/>
            <person name="Li Z."/>
            <person name="Crits-Christoph A."/>
            <person name="Burstein D."/>
            <person name="Anantharaman K."/>
            <person name="Lane K.R."/>
            <person name="Thomas B.C."/>
            <person name="Pan C."/>
            <person name="Northen T.R."/>
            <person name="Banfield J.F."/>
        </authorList>
    </citation>
    <scope>NUCLEOTIDE SEQUENCE [LARGE SCALE GENOMIC DNA]</scope>
    <source>
        <strain evidence="7">WS_9</strain>
    </source>
</reference>
<feature type="compositionally biased region" description="Polar residues" evidence="5">
    <location>
        <begin position="1"/>
        <end position="13"/>
    </location>
</feature>
<sequence length="410" mass="42916">MTSWRGARATSSCRPAGSPSRLAARTSRSRRFAGRSAPWLNAIRCCSGPAGSRFGSTIGSVLNSKRSCGTCGSEPPPRIRNLVIEIAQIRAAAERIRGRIHRTPILSASSIGERAGVSLRLKCENFQKTGSFKPRGALNKILTLSREERAKGLVTVSAGNHAQAVAWAARQDKAPAVVVMPTGASQSKLDAVRGYGAEVILHGDRATLFDRVHEVERERGAIFVHPFDDPVVVAGAGTAGLEIAEDAPDIGAVIVPVGGGGLMSGIACAVAAMIPRAKVYAVELQAGPGLGPALAAGKPVPVPRPMDTLADGMCPPFVGEIAVEVARRFVHEIIVVSEEEIIEAMRLLFTRAKLYVEGSGAAAVAALLSGRIRLPRGVPVVALVSGGNVDPARAIAVLSEETPPEGRRPR</sequence>
<accession>A0A538TJI6</accession>
<dbReference type="InterPro" id="IPR036052">
    <property type="entry name" value="TrpB-like_PALP_sf"/>
</dbReference>
<evidence type="ECO:0000256" key="2">
    <source>
        <dbReference type="ARBA" id="ARBA00010869"/>
    </source>
</evidence>
<dbReference type="InterPro" id="IPR001926">
    <property type="entry name" value="TrpB-like_PALP"/>
</dbReference>
<dbReference type="SUPFAM" id="SSF53686">
    <property type="entry name" value="Tryptophan synthase beta subunit-like PLP-dependent enzymes"/>
    <property type="match status" value="1"/>
</dbReference>
<name>A0A538TJI6_UNCEI</name>
<comment type="similarity">
    <text evidence="2">Belongs to the serine/threonine dehydratase family.</text>
</comment>
<dbReference type="EMBL" id="VBOZ01000029">
    <property type="protein sequence ID" value="TMQ63779.1"/>
    <property type="molecule type" value="Genomic_DNA"/>
</dbReference>
<evidence type="ECO:0000259" key="6">
    <source>
        <dbReference type="Pfam" id="PF00291"/>
    </source>
</evidence>
<dbReference type="FunFam" id="3.40.50.1100:FF:000005">
    <property type="entry name" value="Threonine dehydratase catabolic"/>
    <property type="match status" value="1"/>
</dbReference>
<gene>
    <name evidence="7" type="ORF">E6K79_09030</name>
</gene>
<dbReference type="GO" id="GO:0006567">
    <property type="term" value="P:L-threonine catabolic process"/>
    <property type="evidence" value="ECO:0007669"/>
    <property type="project" value="TreeGrafter"/>
</dbReference>
<dbReference type="GO" id="GO:0004794">
    <property type="term" value="F:threonine deaminase activity"/>
    <property type="evidence" value="ECO:0007669"/>
    <property type="project" value="TreeGrafter"/>
</dbReference>
<dbReference type="Gene3D" id="3.40.50.1100">
    <property type="match status" value="2"/>
</dbReference>
<dbReference type="InterPro" id="IPR050147">
    <property type="entry name" value="Ser/Thr_Dehydratase"/>
</dbReference>
<protein>
    <submittedName>
        <fullName evidence="7">Pyridoxal-phosphate dependent enzyme</fullName>
    </submittedName>
</protein>
<dbReference type="CDD" id="cd01562">
    <property type="entry name" value="Thr-dehyd"/>
    <property type="match status" value="1"/>
</dbReference>
<keyword evidence="3" id="KW-0663">Pyridoxal phosphate</keyword>
<organism evidence="7 8">
    <name type="scientific">Eiseniibacteriota bacterium</name>
    <dbReference type="NCBI Taxonomy" id="2212470"/>
    <lineage>
        <taxon>Bacteria</taxon>
        <taxon>Candidatus Eiseniibacteriota</taxon>
    </lineage>
</organism>
<evidence type="ECO:0000256" key="1">
    <source>
        <dbReference type="ARBA" id="ARBA00001933"/>
    </source>
</evidence>
<dbReference type="PANTHER" id="PTHR48078:SF6">
    <property type="entry name" value="L-THREONINE DEHYDRATASE CATABOLIC TDCB"/>
    <property type="match status" value="1"/>
</dbReference>
<dbReference type="Proteomes" id="UP000317691">
    <property type="component" value="Unassembled WGS sequence"/>
</dbReference>
<evidence type="ECO:0000256" key="5">
    <source>
        <dbReference type="SAM" id="MobiDB-lite"/>
    </source>
</evidence>
<evidence type="ECO:0000256" key="4">
    <source>
        <dbReference type="ARBA" id="ARBA00023239"/>
    </source>
</evidence>
<comment type="cofactor">
    <cofactor evidence="1">
        <name>pyridoxal 5'-phosphate</name>
        <dbReference type="ChEBI" id="CHEBI:597326"/>
    </cofactor>
</comment>
<comment type="caution">
    <text evidence="7">The sequence shown here is derived from an EMBL/GenBank/DDBJ whole genome shotgun (WGS) entry which is preliminary data.</text>
</comment>
<proteinExistence type="inferred from homology"/>
<feature type="domain" description="Tryptophan synthase beta chain-like PALP" evidence="6">
    <location>
        <begin position="98"/>
        <end position="386"/>
    </location>
</feature>
<dbReference type="GO" id="GO:0009097">
    <property type="term" value="P:isoleucine biosynthetic process"/>
    <property type="evidence" value="ECO:0007669"/>
    <property type="project" value="TreeGrafter"/>
</dbReference>
<feature type="region of interest" description="Disordered" evidence="5">
    <location>
        <begin position="1"/>
        <end position="29"/>
    </location>
</feature>
<dbReference type="GO" id="GO:0006565">
    <property type="term" value="P:L-serine catabolic process"/>
    <property type="evidence" value="ECO:0007669"/>
    <property type="project" value="TreeGrafter"/>
</dbReference>
<evidence type="ECO:0000256" key="3">
    <source>
        <dbReference type="ARBA" id="ARBA00022898"/>
    </source>
</evidence>
<keyword evidence="4" id="KW-0456">Lyase</keyword>
<dbReference type="GO" id="GO:0003941">
    <property type="term" value="F:L-serine ammonia-lyase activity"/>
    <property type="evidence" value="ECO:0007669"/>
    <property type="project" value="TreeGrafter"/>
</dbReference>
<evidence type="ECO:0000313" key="8">
    <source>
        <dbReference type="Proteomes" id="UP000317691"/>
    </source>
</evidence>
<evidence type="ECO:0000313" key="7">
    <source>
        <dbReference type="EMBL" id="TMQ63779.1"/>
    </source>
</evidence>
<dbReference type="PANTHER" id="PTHR48078">
    <property type="entry name" value="THREONINE DEHYDRATASE, MITOCHONDRIAL-RELATED"/>
    <property type="match status" value="1"/>
</dbReference>